<keyword evidence="2" id="KW-1185">Reference proteome</keyword>
<evidence type="ECO:0000313" key="1">
    <source>
        <dbReference type="EMBL" id="KZR98134.1"/>
    </source>
</evidence>
<gene>
    <name evidence="1" type="ORF">APZ42_006586</name>
</gene>
<proteinExistence type="predicted"/>
<organism evidence="1 2">
    <name type="scientific">Daphnia magna</name>
    <dbReference type="NCBI Taxonomy" id="35525"/>
    <lineage>
        <taxon>Eukaryota</taxon>
        <taxon>Metazoa</taxon>
        <taxon>Ecdysozoa</taxon>
        <taxon>Arthropoda</taxon>
        <taxon>Crustacea</taxon>
        <taxon>Branchiopoda</taxon>
        <taxon>Diplostraca</taxon>
        <taxon>Cladocera</taxon>
        <taxon>Anomopoda</taxon>
        <taxon>Daphniidae</taxon>
        <taxon>Daphnia</taxon>
    </lineage>
</organism>
<name>A0A162D3C8_9CRUS</name>
<feature type="non-terminal residue" evidence="1">
    <location>
        <position position="1"/>
    </location>
</feature>
<sequence>KILDNKIGSTSAGVVTWTEFNSVDKLMPSESQRPSRENRVRVRALFDFMAALDRYIVSE</sequence>
<accession>A0A162D3C8</accession>
<dbReference type="AlphaFoldDB" id="A0A162D3C8"/>
<evidence type="ECO:0000313" key="2">
    <source>
        <dbReference type="Proteomes" id="UP000076858"/>
    </source>
</evidence>
<protein>
    <submittedName>
        <fullName evidence="1">Putative MAGUK p55 subfamily member</fullName>
    </submittedName>
</protein>
<dbReference type="Proteomes" id="UP000076858">
    <property type="component" value="Unassembled WGS sequence"/>
</dbReference>
<comment type="caution">
    <text evidence="1">The sequence shown here is derived from an EMBL/GenBank/DDBJ whole genome shotgun (WGS) entry which is preliminary data.</text>
</comment>
<reference evidence="1 2" key="1">
    <citation type="submission" date="2016-03" db="EMBL/GenBank/DDBJ databases">
        <title>EvidentialGene: Evidence-directed Construction of Genes on Genomes.</title>
        <authorList>
            <person name="Gilbert D.G."/>
            <person name="Choi J.-H."/>
            <person name="Mockaitis K."/>
            <person name="Colbourne J."/>
            <person name="Pfrender M."/>
        </authorList>
    </citation>
    <scope>NUCLEOTIDE SEQUENCE [LARGE SCALE GENOMIC DNA]</scope>
    <source>
        <strain evidence="1 2">Xinb3</strain>
        <tissue evidence="1">Complete organism</tissue>
    </source>
</reference>
<dbReference type="EMBL" id="LRGB01018278">
    <property type="protein sequence ID" value="KZR98134.1"/>
    <property type="molecule type" value="Genomic_DNA"/>
</dbReference>